<protein>
    <submittedName>
        <fullName evidence="3">Transposase family protein</fullName>
    </submittedName>
</protein>
<dbReference type="Pfam" id="PF13683">
    <property type="entry name" value="rve_3"/>
    <property type="match status" value="1"/>
</dbReference>
<dbReference type="Proteomes" id="UP000320717">
    <property type="component" value="Chromosome"/>
</dbReference>
<dbReference type="PROSITE" id="PS50994">
    <property type="entry name" value="INTEGRASE"/>
    <property type="match status" value="1"/>
</dbReference>
<dbReference type="SUPFAM" id="SSF53098">
    <property type="entry name" value="Ribonuclease H-like"/>
    <property type="match status" value="1"/>
</dbReference>
<reference evidence="3 4" key="1">
    <citation type="submission" date="2019-07" db="EMBL/GenBank/DDBJ databases">
        <title>Complete Genome Sequence of drought tolerant Plant Growth-Promoting Rhizobacterium Glutamicibacter halophytocola DR408.</title>
        <authorList>
            <person name="Nishu S.D."/>
            <person name="Lee T.K."/>
        </authorList>
    </citation>
    <scope>NUCLEOTIDE SEQUENCE [LARGE SCALE GENOMIC DNA]</scope>
    <source>
        <strain evidence="3 4">DR408</strain>
    </source>
</reference>
<keyword evidence="4" id="KW-1185">Reference proteome</keyword>
<feature type="region of interest" description="Disordered" evidence="1">
    <location>
        <begin position="26"/>
        <end position="51"/>
    </location>
</feature>
<evidence type="ECO:0000256" key="1">
    <source>
        <dbReference type="SAM" id="MobiDB-lite"/>
    </source>
</evidence>
<accession>A0ABX5Y7B7</accession>
<evidence type="ECO:0000259" key="2">
    <source>
        <dbReference type="PROSITE" id="PS50994"/>
    </source>
</evidence>
<dbReference type="EMBL" id="CP042260">
    <property type="protein sequence ID" value="QDY65707.1"/>
    <property type="molecule type" value="Genomic_DNA"/>
</dbReference>
<evidence type="ECO:0000313" key="3">
    <source>
        <dbReference type="EMBL" id="QDY65707.1"/>
    </source>
</evidence>
<organism evidence="3 4">
    <name type="scientific">Glutamicibacter halophytocola</name>
    <dbReference type="NCBI Taxonomy" id="1933880"/>
    <lineage>
        <taxon>Bacteria</taxon>
        <taxon>Bacillati</taxon>
        <taxon>Actinomycetota</taxon>
        <taxon>Actinomycetes</taxon>
        <taxon>Micrococcales</taxon>
        <taxon>Micrococcaceae</taxon>
        <taxon>Glutamicibacter</taxon>
    </lineage>
</organism>
<dbReference type="InterPro" id="IPR001584">
    <property type="entry name" value="Integrase_cat-core"/>
</dbReference>
<feature type="domain" description="Integrase catalytic" evidence="2">
    <location>
        <begin position="34"/>
        <end position="133"/>
    </location>
</feature>
<dbReference type="InterPro" id="IPR012337">
    <property type="entry name" value="RNaseH-like_sf"/>
</dbReference>
<sequence length="233" mass="27946">MFDALLSPGGNHHANRHRQFHLVHQPLQPTTKHPERQRTDLHHTPAQRPGQVQKLLITLGIHQKNWKPYHPQAQGKIERFHHTEHLWVNARPRAESITELQRILDEFQQVYNTERPHRALNRKTPHQWYHRTLKARPNLKNITRDREFRIRHDRIDSDGQVTLRHDGRLRHLGARKIHRRKKNVMLIDTEEVTVMDAETSEVLSRHVIDPSKFYWPDKQKSPGRWPRESDNYL</sequence>
<evidence type="ECO:0000313" key="4">
    <source>
        <dbReference type="Proteomes" id="UP000320717"/>
    </source>
</evidence>
<proteinExistence type="predicted"/>
<dbReference type="InterPro" id="IPR036397">
    <property type="entry name" value="RNaseH_sf"/>
</dbReference>
<gene>
    <name evidence="3" type="ORF">FQA45_04945</name>
</gene>
<feature type="compositionally biased region" description="Basic and acidic residues" evidence="1">
    <location>
        <begin position="32"/>
        <end position="43"/>
    </location>
</feature>
<dbReference type="Gene3D" id="3.30.420.10">
    <property type="entry name" value="Ribonuclease H-like superfamily/Ribonuclease H"/>
    <property type="match status" value="1"/>
</dbReference>
<name>A0ABX5Y7B7_9MICC</name>